<dbReference type="AlphaFoldDB" id="A0A660LHN4"/>
<gene>
    <name evidence="1" type="ORF">C8N24_3751</name>
</gene>
<protein>
    <submittedName>
        <fullName evidence="1">Uncharacterized protein</fullName>
    </submittedName>
</protein>
<evidence type="ECO:0000313" key="2">
    <source>
        <dbReference type="Proteomes" id="UP000278962"/>
    </source>
</evidence>
<dbReference type="RefSeq" id="WP_121252385.1">
    <property type="nucleotide sequence ID" value="NZ_RBIL01000001.1"/>
</dbReference>
<dbReference type="OrthoDB" id="5244887at2"/>
<proteinExistence type="predicted"/>
<reference evidence="1 2" key="1">
    <citation type="submission" date="2018-10" db="EMBL/GenBank/DDBJ databases">
        <title>Genomic Encyclopedia of Archaeal and Bacterial Type Strains, Phase II (KMG-II): from individual species to whole genera.</title>
        <authorList>
            <person name="Goeker M."/>
        </authorList>
    </citation>
    <scope>NUCLEOTIDE SEQUENCE [LARGE SCALE GENOMIC DNA]</scope>
    <source>
        <strain evidence="1 2">DSM 14954</strain>
    </source>
</reference>
<name>A0A660LHN4_9ACTN</name>
<dbReference type="EMBL" id="RBIL01000001">
    <property type="protein sequence ID" value="RKQ93876.1"/>
    <property type="molecule type" value="Genomic_DNA"/>
</dbReference>
<comment type="caution">
    <text evidence="1">The sequence shown here is derived from an EMBL/GenBank/DDBJ whole genome shotgun (WGS) entry which is preliminary data.</text>
</comment>
<dbReference type="Proteomes" id="UP000278962">
    <property type="component" value="Unassembled WGS sequence"/>
</dbReference>
<evidence type="ECO:0000313" key="1">
    <source>
        <dbReference type="EMBL" id="RKQ93876.1"/>
    </source>
</evidence>
<accession>A0A660LHN4</accession>
<organism evidence="1 2">
    <name type="scientific">Solirubrobacter pauli</name>
    <dbReference type="NCBI Taxonomy" id="166793"/>
    <lineage>
        <taxon>Bacteria</taxon>
        <taxon>Bacillati</taxon>
        <taxon>Actinomycetota</taxon>
        <taxon>Thermoleophilia</taxon>
        <taxon>Solirubrobacterales</taxon>
        <taxon>Solirubrobacteraceae</taxon>
        <taxon>Solirubrobacter</taxon>
    </lineage>
</organism>
<sequence length="87" mass="9874">MPSLSLLKPLGPPELSFVRASMRALAGGRRGCEHCHRTPLLGETVYMYGERMVCELCRPLRRGEAPGRMEIVHSIERDHTVRRRFAA</sequence>
<keyword evidence="2" id="KW-1185">Reference proteome</keyword>